<dbReference type="EMBL" id="KQ416270">
    <property type="protein sequence ID" value="KOF97709.1"/>
    <property type="molecule type" value="Genomic_DNA"/>
</dbReference>
<protein>
    <submittedName>
        <fullName evidence="1">Uncharacterized protein</fullName>
    </submittedName>
</protein>
<proteinExistence type="predicted"/>
<evidence type="ECO:0000313" key="1">
    <source>
        <dbReference type="EMBL" id="KOF97709.1"/>
    </source>
</evidence>
<gene>
    <name evidence="1" type="ORF">OCBIM_22028729mg</name>
</gene>
<dbReference type="AlphaFoldDB" id="A0A0L8I8I6"/>
<name>A0A0L8I8I6_OCTBM</name>
<sequence>MDTCIQKVVLVISYLNNLSKWVMIVILFLYSCLNDNDSTQNISNIILLPKIKGNDIAIIELVCFVDLLLYDADSLSHHQRRSLANNFERSP</sequence>
<dbReference type="PROSITE" id="PS51257">
    <property type="entry name" value="PROKAR_LIPOPROTEIN"/>
    <property type="match status" value="1"/>
</dbReference>
<reference evidence="1" key="1">
    <citation type="submission" date="2015-07" db="EMBL/GenBank/DDBJ databases">
        <title>MeaNS - Measles Nucleotide Surveillance Program.</title>
        <authorList>
            <person name="Tran T."/>
            <person name="Druce J."/>
        </authorList>
    </citation>
    <scope>NUCLEOTIDE SEQUENCE</scope>
    <source>
        <strain evidence="1">UCB-OBI-ISO-001</strain>
        <tissue evidence="1">Gonad</tissue>
    </source>
</reference>
<organism evidence="1">
    <name type="scientific">Octopus bimaculoides</name>
    <name type="common">California two-spotted octopus</name>
    <dbReference type="NCBI Taxonomy" id="37653"/>
    <lineage>
        <taxon>Eukaryota</taxon>
        <taxon>Metazoa</taxon>
        <taxon>Spiralia</taxon>
        <taxon>Lophotrochozoa</taxon>
        <taxon>Mollusca</taxon>
        <taxon>Cephalopoda</taxon>
        <taxon>Coleoidea</taxon>
        <taxon>Octopodiformes</taxon>
        <taxon>Octopoda</taxon>
        <taxon>Incirrata</taxon>
        <taxon>Octopodidae</taxon>
        <taxon>Octopus</taxon>
    </lineage>
</organism>
<accession>A0A0L8I8I6</accession>